<feature type="region of interest" description="Disordered" evidence="1">
    <location>
        <begin position="91"/>
        <end position="110"/>
    </location>
</feature>
<gene>
    <name evidence="2" type="ORF">PanWU01x14_359360</name>
</gene>
<evidence type="ECO:0000313" key="2">
    <source>
        <dbReference type="EMBL" id="PON32666.1"/>
    </source>
</evidence>
<sequence length="110" mass="11441">MLGTKRPRQQHLAIALSVLRGQKGLYRSARQPELSVEAGKALATTTGCAKANKALVVLALRLIGTAGIRNSPQGCVKYAMAPLKWAMAPSGSRGGIGPPPKGHRATPFAA</sequence>
<dbReference type="Proteomes" id="UP000237105">
    <property type="component" value="Unassembled WGS sequence"/>
</dbReference>
<protein>
    <submittedName>
        <fullName evidence="2">Uncharacterized protein</fullName>
    </submittedName>
</protein>
<reference evidence="3" key="1">
    <citation type="submission" date="2016-06" db="EMBL/GenBank/DDBJ databases">
        <title>Parallel loss of symbiosis genes in relatives of nitrogen-fixing non-legume Parasponia.</title>
        <authorList>
            <person name="Van Velzen R."/>
            <person name="Holmer R."/>
            <person name="Bu F."/>
            <person name="Rutten L."/>
            <person name="Van Zeijl A."/>
            <person name="Liu W."/>
            <person name="Santuari L."/>
            <person name="Cao Q."/>
            <person name="Sharma T."/>
            <person name="Shen D."/>
            <person name="Roswanjaya Y."/>
            <person name="Wardhani T."/>
            <person name="Kalhor M.S."/>
            <person name="Jansen J."/>
            <person name="Van den Hoogen J."/>
            <person name="Gungor B."/>
            <person name="Hartog M."/>
            <person name="Hontelez J."/>
            <person name="Verver J."/>
            <person name="Yang W.-C."/>
            <person name="Schijlen E."/>
            <person name="Repin R."/>
            <person name="Schilthuizen M."/>
            <person name="Schranz E."/>
            <person name="Heidstra R."/>
            <person name="Miyata K."/>
            <person name="Fedorova E."/>
            <person name="Kohlen W."/>
            <person name="Bisseling T."/>
            <person name="Smit S."/>
            <person name="Geurts R."/>
        </authorList>
    </citation>
    <scope>NUCLEOTIDE SEQUENCE [LARGE SCALE GENOMIC DNA]</scope>
    <source>
        <strain evidence="3">cv. WU1-14</strain>
    </source>
</reference>
<keyword evidence="3" id="KW-1185">Reference proteome</keyword>
<organism evidence="2 3">
    <name type="scientific">Parasponia andersonii</name>
    <name type="common">Sponia andersonii</name>
    <dbReference type="NCBI Taxonomy" id="3476"/>
    <lineage>
        <taxon>Eukaryota</taxon>
        <taxon>Viridiplantae</taxon>
        <taxon>Streptophyta</taxon>
        <taxon>Embryophyta</taxon>
        <taxon>Tracheophyta</taxon>
        <taxon>Spermatophyta</taxon>
        <taxon>Magnoliopsida</taxon>
        <taxon>eudicotyledons</taxon>
        <taxon>Gunneridae</taxon>
        <taxon>Pentapetalae</taxon>
        <taxon>rosids</taxon>
        <taxon>fabids</taxon>
        <taxon>Rosales</taxon>
        <taxon>Cannabaceae</taxon>
        <taxon>Parasponia</taxon>
    </lineage>
</organism>
<evidence type="ECO:0000256" key="1">
    <source>
        <dbReference type="SAM" id="MobiDB-lite"/>
    </source>
</evidence>
<dbReference type="EMBL" id="JXTB01000794">
    <property type="protein sequence ID" value="PON32666.1"/>
    <property type="molecule type" value="Genomic_DNA"/>
</dbReference>
<accession>A0A2P5A803</accession>
<proteinExistence type="predicted"/>
<dbReference type="AlphaFoldDB" id="A0A2P5A803"/>
<evidence type="ECO:0000313" key="3">
    <source>
        <dbReference type="Proteomes" id="UP000237105"/>
    </source>
</evidence>
<comment type="caution">
    <text evidence="2">The sequence shown here is derived from an EMBL/GenBank/DDBJ whole genome shotgun (WGS) entry which is preliminary data.</text>
</comment>
<name>A0A2P5A803_PARAD</name>